<organism evidence="1 2">
    <name type="scientific">Pluteus cervinus</name>
    <dbReference type="NCBI Taxonomy" id="181527"/>
    <lineage>
        <taxon>Eukaryota</taxon>
        <taxon>Fungi</taxon>
        <taxon>Dikarya</taxon>
        <taxon>Basidiomycota</taxon>
        <taxon>Agaricomycotina</taxon>
        <taxon>Agaricomycetes</taxon>
        <taxon>Agaricomycetidae</taxon>
        <taxon>Agaricales</taxon>
        <taxon>Pluteineae</taxon>
        <taxon>Pluteaceae</taxon>
        <taxon>Pluteus</taxon>
    </lineage>
</organism>
<accession>A0ACD2ZYK9</accession>
<reference evidence="1 2" key="1">
    <citation type="journal article" date="2019" name="Nat. Ecol. Evol.">
        <title>Megaphylogeny resolves global patterns of mushroom evolution.</title>
        <authorList>
            <person name="Varga T."/>
            <person name="Krizsan K."/>
            <person name="Foldi C."/>
            <person name="Dima B."/>
            <person name="Sanchez-Garcia M."/>
            <person name="Sanchez-Ramirez S."/>
            <person name="Szollosi G.J."/>
            <person name="Szarkandi J.G."/>
            <person name="Papp V."/>
            <person name="Albert L."/>
            <person name="Andreopoulos W."/>
            <person name="Angelini C."/>
            <person name="Antonin V."/>
            <person name="Barry K.W."/>
            <person name="Bougher N.L."/>
            <person name="Buchanan P."/>
            <person name="Buyck B."/>
            <person name="Bense V."/>
            <person name="Catcheside P."/>
            <person name="Chovatia M."/>
            <person name="Cooper J."/>
            <person name="Damon W."/>
            <person name="Desjardin D."/>
            <person name="Finy P."/>
            <person name="Geml J."/>
            <person name="Haridas S."/>
            <person name="Hughes K."/>
            <person name="Justo A."/>
            <person name="Karasinski D."/>
            <person name="Kautmanova I."/>
            <person name="Kiss B."/>
            <person name="Kocsube S."/>
            <person name="Kotiranta H."/>
            <person name="LaButti K.M."/>
            <person name="Lechner B.E."/>
            <person name="Liimatainen K."/>
            <person name="Lipzen A."/>
            <person name="Lukacs Z."/>
            <person name="Mihaltcheva S."/>
            <person name="Morgado L.N."/>
            <person name="Niskanen T."/>
            <person name="Noordeloos M.E."/>
            <person name="Ohm R.A."/>
            <person name="Ortiz-Santana B."/>
            <person name="Ovrebo C."/>
            <person name="Racz N."/>
            <person name="Riley R."/>
            <person name="Savchenko A."/>
            <person name="Shiryaev A."/>
            <person name="Soop K."/>
            <person name="Spirin V."/>
            <person name="Szebenyi C."/>
            <person name="Tomsovsky M."/>
            <person name="Tulloss R.E."/>
            <person name="Uehling J."/>
            <person name="Grigoriev I.V."/>
            <person name="Vagvolgyi C."/>
            <person name="Papp T."/>
            <person name="Martin F.M."/>
            <person name="Miettinen O."/>
            <person name="Hibbett D.S."/>
            <person name="Nagy L.G."/>
        </authorList>
    </citation>
    <scope>NUCLEOTIDE SEQUENCE [LARGE SCALE GENOMIC DNA]</scope>
    <source>
        <strain evidence="1 2">NL-1719</strain>
    </source>
</reference>
<proteinExistence type="predicted"/>
<sequence length="115" mass="13084">MTYTLWRTQHTAELNPLNRSEPAIPWESRQPSLASSNHPEQADSPPVYLPALTFNFPSIFKRFNISSRFPLAALISDLTDNPWLCNLPEDFKAKTAGWLKVAAPSLLREFRFANP</sequence>
<gene>
    <name evidence="1" type="ORF">BDN72DRAFT_906640</name>
</gene>
<dbReference type="EMBL" id="ML209307">
    <property type="protein sequence ID" value="TFK58545.1"/>
    <property type="molecule type" value="Genomic_DNA"/>
</dbReference>
<keyword evidence="2" id="KW-1185">Reference proteome</keyword>
<name>A0ACD2ZYK9_9AGAR</name>
<dbReference type="Proteomes" id="UP000308600">
    <property type="component" value="Unassembled WGS sequence"/>
</dbReference>
<evidence type="ECO:0000313" key="2">
    <source>
        <dbReference type="Proteomes" id="UP000308600"/>
    </source>
</evidence>
<evidence type="ECO:0000313" key="1">
    <source>
        <dbReference type="EMBL" id="TFK58545.1"/>
    </source>
</evidence>
<protein>
    <submittedName>
        <fullName evidence="1">Uncharacterized protein</fullName>
    </submittedName>
</protein>